<reference evidence="2 3" key="1">
    <citation type="submission" date="2017-12" db="EMBL/GenBank/DDBJ databases">
        <title>Integrating genomic resources of turbot (Scophthalmus maximus) in depth evaluation of genetic and physical mapping variation across individuals.</title>
        <authorList>
            <person name="Martinez P."/>
        </authorList>
    </citation>
    <scope>NUCLEOTIDE SEQUENCE [LARGE SCALE GENOMIC DNA]</scope>
</reference>
<protein>
    <submittedName>
        <fullName evidence="2">Uncharacterized protein</fullName>
    </submittedName>
</protein>
<evidence type="ECO:0000256" key="1">
    <source>
        <dbReference type="SAM" id="MobiDB-lite"/>
    </source>
</evidence>
<feature type="compositionally biased region" description="Basic and acidic residues" evidence="1">
    <location>
        <begin position="43"/>
        <end position="54"/>
    </location>
</feature>
<evidence type="ECO:0000313" key="2">
    <source>
        <dbReference type="EMBL" id="AWP02026.1"/>
    </source>
</evidence>
<feature type="region of interest" description="Disordered" evidence="1">
    <location>
        <begin position="1"/>
        <end position="38"/>
    </location>
</feature>
<organism evidence="2 3">
    <name type="scientific">Scophthalmus maximus</name>
    <name type="common">Turbot</name>
    <name type="synonym">Psetta maxima</name>
    <dbReference type="NCBI Taxonomy" id="52904"/>
    <lineage>
        <taxon>Eukaryota</taxon>
        <taxon>Metazoa</taxon>
        <taxon>Chordata</taxon>
        <taxon>Craniata</taxon>
        <taxon>Vertebrata</taxon>
        <taxon>Euteleostomi</taxon>
        <taxon>Actinopterygii</taxon>
        <taxon>Neopterygii</taxon>
        <taxon>Teleostei</taxon>
        <taxon>Neoteleostei</taxon>
        <taxon>Acanthomorphata</taxon>
        <taxon>Carangaria</taxon>
        <taxon>Pleuronectiformes</taxon>
        <taxon>Pleuronectoidei</taxon>
        <taxon>Scophthalmidae</taxon>
        <taxon>Scophthalmus</taxon>
    </lineage>
</organism>
<feature type="region of interest" description="Disordered" evidence="1">
    <location>
        <begin position="43"/>
        <end position="62"/>
    </location>
</feature>
<name>A0A2U9BE03_SCOMX</name>
<sequence length="62" mass="6968">MRRKGVEVFVAEARGDERDGAGGKGNNTRGDEEEDEGWMEIGKEMDMRELEKAPNKSRGNKI</sequence>
<dbReference type="AlphaFoldDB" id="A0A2U9BE03"/>
<dbReference type="EMBL" id="CP026247">
    <property type="protein sequence ID" value="AWP02026.1"/>
    <property type="molecule type" value="Genomic_DNA"/>
</dbReference>
<accession>A0A2U9BE03</accession>
<dbReference type="Proteomes" id="UP000246464">
    <property type="component" value="Chromosome 5"/>
</dbReference>
<proteinExistence type="predicted"/>
<gene>
    <name evidence="2" type="ORF">SMAX5B_003210</name>
</gene>
<keyword evidence="3" id="KW-1185">Reference proteome</keyword>
<evidence type="ECO:0000313" key="3">
    <source>
        <dbReference type="Proteomes" id="UP000246464"/>
    </source>
</evidence>